<accession>A0A645H951</accession>
<reference evidence="1" key="1">
    <citation type="submission" date="2019-08" db="EMBL/GenBank/DDBJ databases">
        <authorList>
            <person name="Kucharzyk K."/>
            <person name="Murdoch R.W."/>
            <person name="Higgins S."/>
            <person name="Loffler F."/>
        </authorList>
    </citation>
    <scope>NUCLEOTIDE SEQUENCE</scope>
</reference>
<proteinExistence type="predicted"/>
<gene>
    <name evidence="1" type="ORF">SDC9_182123</name>
</gene>
<evidence type="ECO:0000313" key="1">
    <source>
        <dbReference type="EMBL" id="MPN34629.1"/>
    </source>
</evidence>
<dbReference type="EMBL" id="VSSQ01087776">
    <property type="protein sequence ID" value="MPN34629.1"/>
    <property type="molecule type" value="Genomic_DNA"/>
</dbReference>
<dbReference type="AlphaFoldDB" id="A0A645H951"/>
<name>A0A645H951_9ZZZZ</name>
<comment type="caution">
    <text evidence="1">The sequence shown here is derived from an EMBL/GenBank/DDBJ whole genome shotgun (WGS) entry which is preliminary data.</text>
</comment>
<sequence length="162" mass="18817">MLHVFDMFLQICEACFDRFNIFAAVEVFHQYAPVHLQRAHGRYDHDCIRALAQLRNFDVHELLSTQVSSETSFRDDVISQFQGRFGCQDAVAAMRNVGERSAMHKCRSMVERLDQVRLQSILHQQSQCAFHFQVSDCDWHAIECIADDDIADAVLQIRQRSR</sequence>
<organism evidence="1">
    <name type="scientific">bioreactor metagenome</name>
    <dbReference type="NCBI Taxonomy" id="1076179"/>
    <lineage>
        <taxon>unclassified sequences</taxon>
        <taxon>metagenomes</taxon>
        <taxon>ecological metagenomes</taxon>
    </lineage>
</organism>
<protein>
    <submittedName>
        <fullName evidence="1">Uncharacterized protein</fullName>
    </submittedName>
</protein>